<dbReference type="InterPro" id="IPR010427">
    <property type="entry name" value="DUF1023"/>
</dbReference>
<reference evidence="2 3" key="1">
    <citation type="journal article" date="2019" name="Int. J. Syst. Evol. Microbiol.">
        <title>The Global Catalogue of Microorganisms (GCM) 10K type strain sequencing project: providing services to taxonomists for standard genome sequencing and annotation.</title>
        <authorList>
            <consortium name="The Broad Institute Genomics Platform"/>
            <consortium name="The Broad Institute Genome Sequencing Center for Infectious Disease"/>
            <person name="Wu L."/>
            <person name="Ma J."/>
        </authorList>
    </citation>
    <scope>NUCLEOTIDE SEQUENCE [LARGE SCALE GENOMIC DNA]</scope>
    <source>
        <strain evidence="2 3">JCM 13581</strain>
    </source>
</reference>
<dbReference type="GO" id="GO:0016787">
    <property type="term" value="F:hydrolase activity"/>
    <property type="evidence" value="ECO:0007669"/>
    <property type="project" value="UniProtKB-KW"/>
</dbReference>
<feature type="domain" description="DUF1023" evidence="1">
    <location>
        <begin position="143"/>
        <end position="316"/>
    </location>
</feature>
<name>A0ABN2NT29_9ACTN</name>
<protein>
    <submittedName>
        <fullName evidence="2">Alpha/beta hydrolase family protein</fullName>
    </submittedName>
</protein>
<comment type="caution">
    <text evidence="2">The sequence shown here is derived from an EMBL/GenBank/DDBJ whole genome shotgun (WGS) entry which is preliminary data.</text>
</comment>
<dbReference type="Gene3D" id="3.40.50.1820">
    <property type="entry name" value="alpha/beta hydrolase"/>
    <property type="match status" value="1"/>
</dbReference>
<evidence type="ECO:0000313" key="2">
    <source>
        <dbReference type="EMBL" id="GAA1901860.1"/>
    </source>
</evidence>
<gene>
    <name evidence="2" type="ORF">GCM10009716_09610</name>
</gene>
<accession>A0ABN2NT29</accession>
<dbReference type="Pfam" id="PF06259">
    <property type="entry name" value="Abhydrolase_8"/>
    <property type="match status" value="1"/>
</dbReference>
<keyword evidence="2" id="KW-0378">Hydrolase</keyword>
<dbReference type="Proteomes" id="UP001501303">
    <property type="component" value="Unassembled WGS sequence"/>
</dbReference>
<evidence type="ECO:0000313" key="3">
    <source>
        <dbReference type="Proteomes" id="UP001501303"/>
    </source>
</evidence>
<keyword evidence="3" id="KW-1185">Reference proteome</keyword>
<dbReference type="SUPFAM" id="SSF53474">
    <property type="entry name" value="alpha/beta-Hydrolases"/>
    <property type="match status" value="1"/>
</dbReference>
<proteinExistence type="predicted"/>
<evidence type="ECO:0000259" key="1">
    <source>
        <dbReference type="Pfam" id="PF06259"/>
    </source>
</evidence>
<dbReference type="InterPro" id="IPR029058">
    <property type="entry name" value="AB_hydrolase_fold"/>
</dbReference>
<dbReference type="RefSeq" id="WP_344259109.1">
    <property type="nucleotide sequence ID" value="NZ_BAAAMJ010000009.1"/>
</dbReference>
<organism evidence="2 3">
    <name type="scientific">Streptomyces sodiiphilus</name>
    <dbReference type="NCBI Taxonomy" id="226217"/>
    <lineage>
        <taxon>Bacteria</taxon>
        <taxon>Bacillati</taxon>
        <taxon>Actinomycetota</taxon>
        <taxon>Actinomycetes</taxon>
        <taxon>Kitasatosporales</taxon>
        <taxon>Streptomycetaceae</taxon>
        <taxon>Streptomyces</taxon>
    </lineage>
</organism>
<dbReference type="EMBL" id="BAAAMJ010000009">
    <property type="protein sequence ID" value="GAA1901860.1"/>
    <property type="molecule type" value="Genomic_DNA"/>
</dbReference>
<sequence>MLLPLAVVIAVLATSGWVGRGDVPEPGVYAAELRDWQRGAVAGQPLPGPSSPPREVARFFSGLSRPQQQRLAERYPLVVGNLAGAPVTLRYRANRLALAEAREAERERMTDERLTPAGQYEAGRRMNRFTSLLRSGRQILAFDPTGRGRAAEVFGDLDHAERISVVVPGVDTELLTFERTRLKYRAPVGMAQALYRTQRKADPGLRTAVIAWADYTAPQGLGMSAATGELAAEGARRLAGTVHALPGEVPVALFCHSYGSVVCGLAAAELPDHVTDIAVAGSPGMRASSADRLGTSARVWAVRARDDWISGVPHLALGPIGHGTDPVTPEFGARRLSAGTSRGHAGYFEPGASSLTSFAQIGTGAIGAIRCTAGARV</sequence>